<feature type="compositionally biased region" description="Low complexity" evidence="1">
    <location>
        <begin position="719"/>
        <end position="734"/>
    </location>
</feature>
<accession>A0A4U7L0L7</accession>
<feature type="region of interest" description="Disordered" evidence="1">
    <location>
        <begin position="719"/>
        <end position="760"/>
    </location>
</feature>
<feature type="compositionally biased region" description="Low complexity" evidence="1">
    <location>
        <begin position="1"/>
        <end position="16"/>
    </location>
</feature>
<evidence type="ECO:0000313" key="3">
    <source>
        <dbReference type="Proteomes" id="UP000306050"/>
    </source>
</evidence>
<dbReference type="Proteomes" id="UP000306050">
    <property type="component" value="Chromosome SGRAM_1"/>
</dbReference>
<dbReference type="GO" id="GO:0006915">
    <property type="term" value="P:apoptotic process"/>
    <property type="evidence" value="ECO:0007669"/>
    <property type="project" value="InterPro"/>
</dbReference>
<dbReference type="PANTHER" id="PTHR37402">
    <property type="entry name" value="GRAM DOMAIN-CONTAINING PROTEIN 4"/>
    <property type="match status" value="1"/>
</dbReference>
<dbReference type="RefSeq" id="XP_029742192.1">
    <property type="nucleotide sequence ID" value="XM_029880806.1"/>
</dbReference>
<feature type="region of interest" description="Disordered" evidence="1">
    <location>
        <begin position="430"/>
        <end position="451"/>
    </location>
</feature>
<feature type="region of interest" description="Disordered" evidence="1">
    <location>
        <begin position="177"/>
        <end position="200"/>
    </location>
</feature>
<feature type="compositionally biased region" description="Basic and acidic residues" evidence="1">
    <location>
        <begin position="17"/>
        <end position="26"/>
    </location>
</feature>
<feature type="compositionally biased region" description="Polar residues" evidence="1">
    <location>
        <begin position="660"/>
        <end position="671"/>
    </location>
</feature>
<feature type="region of interest" description="Disordered" evidence="1">
    <location>
        <begin position="562"/>
        <end position="697"/>
    </location>
</feature>
<sequence>MSSLYGRSTSSPSSSRRSFDAPERFSSHSPPLSGDANMDHTGSSRVAHKNASSLSLGNGNGGAPMHAMMVPGVVVPSIDRPNPDAPFSQWEAYIVKQAQEWSDKRAKSVASPPPQRTTNSSPRIVWADQIRKPAAPQTQSLTYTKVRDRYATPSSPQEPTPPVARNLLRKASMDFFRSGTDTERTTPSPPSSTRPSISSPIITTSILTSVPPSSIGPVSAPSQSNVSYDAPYTRALPEPLQVPHSVGSRASSIRSLSPLPLSLGGDDFTASLLINFEKRSSTGSASSGRAPGPSELLAAPLSALLNSETSGPPSIADTYSVHSRRSSWASSIDLDPAIICTPPLSNEDWQEQPQSGRPAFLADFELDNDTDESETECSVYPDNHEEIASLPSIGIGSPLTLHEQELPPQPIFQRLEADVISLADYGEDLNSSQRFTPDGRPLPQLDISSLPREKEEMIRKARAQLISPSTFKKAFSIKKKHSVSSSASSGSRSNGSSSSLNNSSSEEVGKVSEPGPQAPALASSHARMPSIVAEDMTQWAAAIPAKAPPASPLERSTSILSDAPSMQLSPSVTSSATTTGSIDSSSTAPLSPTFSAGPRSVASEETSVDGVSSVNSFGQRKHRVATPGLTKVRSSAAGPGASANLDPHLARDQTRARSGGSISSHTPSIALSNTSSNGRRRSSRRSGRSRITDSMPSFANMASSLAVPVTADQRRFSNRSLSSDGSIDSHSNASNGSSYAKVSGSSDDGMPPLSPSSVSSTGVFKSVLRKRAPSQDSHLSPKKEVSFDLSVSKAFGTVEEAGDEDEEDEILEHEQRQRSHLKLPPMKLHAKHAAVDGDAPAADRISDSQLLGQDDRDILHFLSSFGKDIRSVESLEVLDNVHASSNEWPKRQEWDSLPAFLMAYATTFLSTYTDDSATLVYSDDRAPARATVAEVASSLTLSNSPLCTSCARLILRIASWDQPAVSAAVSAAYAYSWKKGRLVAVLLAGLALLAAMQMSQKDDYSGANAEELKEAYRKLAPVMLGSASTHERMRNLLLYRSHKALLRLAGMLVALAVGATQVNSDLLLSLPGLLLGLALFAWLPIVLHQPEWAPSWLKQSNPLDTLLYDVPTDAQHAIVTLRRRAAGGEQLVHRVDSPSRAAMLHKLASLSPTSFDHRVSQHELQHVSDVVEGAHFARYDGEAGHLIVLASRVVFRTLASRSRDAVSLADELVAESAASGCRITLDARLEKVVRMDKTAGGLKMKLKNGQTFELDQVVERDVAFNRVLALAPQKWH</sequence>
<dbReference type="Pfam" id="PF11696">
    <property type="entry name" value="DUF3292"/>
    <property type="match status" value="1"/>
</dbReference>
<evidence type="ECO:0000256" key="1">
    <source>
        <dbReference type="SAM" id="MobiDB-lite"/>
    </source>
</evidence>
<feature type="compositionally biased region" description="Polar residues" evidence="1">
    <location>
        <begin position="603"/>
        <end position="618"/>
    </location>
</feature>
<dbReference type="InterPro" id="IPR021709">
    <property type="entry name" value="DUF3292"/>
</dbReference>
<reference evidence="2 3" key="1">
    <citation type="submission" date="2019-05" db="EMBL/GenBank/DDBJ databases">
        <title>Sporisorium graminicola CBS 10092 draft sequencing and annotation.</title>
        <authorList>
            <person name="Solano-Gonzalez S."/>
            <person name="Caddick M.X."/>
            <person name="Darby A."/>
        </authorList>
    </citation>
    <scope>NUCLEOTIDE SEQUENCE [LARGE SCALE GENOMIC DNA]</scope>
    <source>
        <strain evidence="2 3">CBS 10092</strain>
    </source>
</reference>
<feature type="compositionally biased region" description="Basic residues" evidence="1">
    <location>
        <begin position="678"/>
        <end position="688"/>
    </location>
</feature>
<dbReference type="GeneID" id="40723100"/>
<keyword evidence="3" id="KW-1185">Reference proteome</keyword>
<dbReference type="KEGG" id="sgra:EX895_000205"/>
<dbReference type="InterPro" id="IPR037847">
    <property type="entry name" value="GRAMDC4"/>
</dbReference>
<comment type="caution">
    <text evidence="2">The sequence shown here is derived from an EMBL/GenBank/DDBJ whole genome shotgun (WGS) entry which is preliminary data.</text>
</comment>
<feature type="compositionally biased region" description="Acidic residues" evidence="1">
    <location>
        <begin position="800"/>
        <end position="811"/>
    </location>
</feature>
<feature type="region of interest" description="Disordered" evidence="1">
    <location>
        <begin position="799"/>
        <end position="818"/>
    </location>
</feature>
<evidence type="ECO:0000313" key="2">
    <source>
        <dbReference type="EMBL" id="TKY90207.1"/>
    </source>
</evidence>
<organism evidence="2 3">
    <name type="scientific">Sporisorium graminicola</name>
    <dbReference type="NCBI Taxonomy" id="280036"/>
    <lineage>
        <taxon>Eukaryota</taxon>
        <taxon>Fungi</taxon>
        <taxon>Dikarya</taxon>
        <taxon>Basidiomycota</taxon>
        <taxon>Ustilaginomycotina</taxon>
        <taxon>Ustilaginomycetes</taxon>
        <taxon>Ustilaginales</taxon>
        <taxon>Ustilaginaceae</taxon>
        <taxon>Sporisorium</taxon>
    </lineage>
</organism>
<gene>
    <name evidence="2" type="ORF">EX895_000205</name>
</gene>
<dbReference type="OrthoDB" id="1708389at2759"/>
<dbReference type="PANTHER" id="PTHR37402:SF1">
    <property type="entry name" value="GRAM DOMAIN-CONTAINING PROTEIN 4"/>
    <property type="match status" value="1"/>
</dbReference>
<feature type="region of interest" description="Disordered" evidence="1">
    <location>
        <begin position="104"/>
        <end position="165"/>
    </location>
</feature>
<dbReference type="AlphaFoldDB" id="A0A4U7L0L7"/>
<feature type="compositionally biased region" description="Polar residues" evidence="1">
    <location>
        <begin position="735"/>
        <end position="746"/>
    </location>
</feature>
<protein>
    <submittedName>
        <fullName evidence="2">Uncharacterized protein</fullName>
    </submittedName>
</protein>
<feature type="region of interest" description="Disordered" evidence="1">
    <location>
        <begin position="1"/>
        <end position="59"/>
    </location>
</feature>
<feature type="region of interest" description="Disordered" evidence="1">
    <location>
        <begin position="482"/>
        <end position="525"/>
    </location>
</feature>
<proteinExistence type="predicted"/>
<feature type="compositionally biased region" description="Polar residues" evidence="1">
    <location>
        <begin position="562"/>
        <end position="594"/>
    </location>
</feature>
<name>A0A4U7L0L7_9BASI</name>
<dbReference type="EMBL" id="SRRM01000002">
    <property type="protein sequence ID" value="TKY90207.1"/>
    <property type="molecule type" value="Genomic_DNA"/>
</dbReference>
<feature type="compositionally biased region" description="Low complexity" evidence="1">
    <location>
        <begin position="483"/>
        <end position="505"/>
    </location>
</feature>